<protein>
    <submittedName>
        <fullName evidence="9">Sterol desaturase family protein</fullName>
    </submittedName>
</protein>
<sequence>MDWVADIGIYAIPAFLLLIAIEFVGYYRERKEAKEPTRQRVGVNARDVVANLTTYGIGTFAAPLAKFIELPILATAASLTPLALSASDWWVWVLTLLLADFGYYFEHRMSHRIRLFWAGHSVHHSSQHFNLTTALRLPWLMPGQFLLALLYVPMALVGVPLWMIFLSQSIVLLYQFPIHTERIDRLPRAVEYLFNTPSHHRVHHGANNPYLDKNYAGILIIWDRMFGTYAEELEPVRYGLTKNINSHNPFVVNYHGFATMLRDVWLAKTWRGRLDYLRRPPGWSETPAATNSLDEAATLVRTSV</sequence>
<feature type="transmembrane region" description="Helical" evidence="7">
    <location>
        <begin position="7"/>
        <end position="27"/>
    </location>
</feature>
<reference evidence="9 10" key="1">
    <citation type="submission" date="2018-08" db="EMBL/GenBank/DDBJ databases">
        <title>Linezolid Resistance in Mycobacterium abscessus: MIC Distribution and Comprehensive Investigation of Resistance Mechanisms.</title>
        <authorList>
            <person name="Ye M."/>
            <person name="Xu L."/>
            <person name="Zou Y."/>
            <person name="Li B."/>
            <person name="Guo Q."/>
            <person name="Zhang Y."/>
            <person name="Zhan M."/>
            <person name="Xu B."/>
            <person name="Yu F."/>
            <person name="Zhang Z."/>
            <person name="Chu H."/>
        </authorList>
    </citation>
    <scope>NUCLEOTIDE SEQUENCE [LARGE SCALE GENOMIC DNA]</scope>
    <source>
        <strain evidence="9 10">G143</strain>
    </source>
</reference>
<dbReference type="InterPro" id="IPR006694">
    <property type="entry name" value="Fatty_acid_hydroxylase"/>
</dbReference>
<evidence type="ECO:0000256" key="3">
    <source>
        <dbReference type="ARBA" id="ARBA00022989"/>
    </source>
</evidence>
<dbReference type="PANTHER" id="PTHR21624:SF1">
    <property type="entry name" value="ALKYLGLYCEROL MONOOXYGENASE"/>
    <property type="match status" value="1"/>
</dbReference>
<dbReference type="GO" id="GO:0006629">
    <property type="term" value="P:lipid metabolic process"/>
    <property type="evidence" value="ECO:0007669"/>
    <property type="project" value="UniProtKB-KW"/>
</dbReference>
<feature type="transmembrane region" description="Helical" evidence="7">
    <location>
        <begin position="89"/>
        <end position="105"/>
    </location>
</feature>
<evidence type="ECO:0000313" key="10">
    <source>
        <dbReference type="Proteomes" id="UP000284557"/>
    </source>
</evidence>
<dbReference type="EMBL" id="QXBN01000007">
    <property type="protein sequence ID" value="RIT39796.1"/>
    <property type="molecule type" value="Genomic_DNA"/>
</dbReference>
<keyword evidence="3 7" id="KW-1133">Transmembrane helix</keyword>
<evidence type="ECO:0000256" key="5">
    <source>
        <dbReference type="ARBA" id="ARBA00023098"/>
    </source>
</evidence>
<evidence type="ECO:0000256" key="7">
    <source>
        <dbReference type="SAM" id="Phobius"/>
    </source>
</evidence>
<evidence type="ECO:0000256" key="2">
    <source>
        <dbReference type="ARBA" id="ARBA00022692"/>
    </source>
</evidence>
<keyword evidence="5" id="KW-0443">Lipid metabolism</keyword>
<feature type="transmembrane region" description="Helical" evidence="7">
    <location>
        <begin position="145"/>
        <end position="165"/>
    </location>
</feature>
<keyword evidence="6 7" id="KW-0472">Membrane</keyword>
<dbReference type="AlphaFoldDB" id="A0ABD7HPI9"/>
<keyword evidence="2 7" id="KW-0812">Transmembrane</keyword>
<comment type="caution">
    <text evidence="9">The sequence shown here is derived from an EMBL/GenBank/DDBJ whole genome shotgun (WGS) entry which is preliminary data.</text>
</comment>
<feature type="transmembrane region" description="Helical" evidence="7">
    <location>
        <begin position="48"/>
        <end position="69"/>
    </location>
</feature>
<dbReference type="PANTHER" id="PTHR21624">
    <property type="entry name" value="STEROL DESATURASE-RELATED PROTEIN"/>
    <property type="match status" value="1"/>
</dbReference>
<evidence type="ECO:0000259" key="8">
    <source>
        <dbReference type="Pfam" id="PF04116"/>
    </source>
</evidence>
<proteinExistence type="predicted"/>
<evidence type="ECO:0000256" key="1">
    <source>
        <dbReference type="ARBA" id="ARBA00004127"/>
    </source>
</evidence>
<gene>
    <name evidence="9" type="ORF">D2E76_11020</name>
</gene>
<organism evidence="9 10">
    <name type="scientific">Mycobacteroides abscessus</name>
    <dbReference type="NCBI Taxonomy" id="36809"/>
    <lineage>
        <taxon>Bacteria</taxon>
        <taxon>Bacillati</taxon>
        <taxon>Actinomycetota</taxon>
        <taxon>Actinomycetes</taxon>
        <taxon>Mycobacteriales</taxon>
        <taxon>Mycobacteriaceae</taxon>
        <taxon>Mycobacteroides</taxon>
    </lineage>
</organism>
<evidence type="ECO:0000256" key="6">
    <source>
        <dbReference type="ARBA" id="ARBA00023136"/>
    </source>
</evidence>
<dbReference type="RefSeq" id="WP_100463926.1">
    <property type="nucleotide sequence ID" value="NZ_CP029076.1"/>
</dbReference>
<comment type="subcellular location">
    <subcellularLocation>
        <location evidence="1">Endomembrane system</location>
        <topology evidence="1">Multi-pass membrane protein</topology>
    </subcellularLocation>
</comment>
<dbReference type="GO" id="GO:0012505">
    <property type="term" value="C:endomembrane system"/>
    <property type="evidence" value="ECO:0007669"/>
    <property type="project" value="UniProtKB-SubCell"/>
</dbReference>
<feature type="domain" description="Fatty acid hydroxylase" evidence="8">
    <location>
        <begin position="92"/>
        <end position="228"/>
    </location>
</feature>
<evidence type="ECO:0000313" key="9">
    <source>
        <dbReference type="EMBL" id="RIT39796.1"/>
    </source>
</evidence>
<dbReference type="InterPro" id="IPR051689">
    <property type="entry name" value="Sterol_desaturase/TMEM195"/>
</dbReference>
<evidence type="ECO:0000256" key="4">
    <source>
        <dbReference type="ARBA" id="ARBA00023002"/>
    </source>
</evidence>
<dbReference type="GO" id="GO:0016491">
    <property type="term" value="F:oxidoreductase activity"/>
    <property type="evidence" value="ECO:0007669"/>
    <property type="project" value="UniProtKB-KW"/>
</dbReference>
<name>A0ABD7HPI9_9MYCO</name>
<accession>A0ABD7HPI9</accession>
<dbReference type="Proteomes" id="UP000284557">
    <property type="component" value="Unassembled WGS sequence"/>
</dbReference>
<keyword evidence="4" id="KW-0560">Oxidoreductase</keyword>
<dbReference type="Pfam" id="PF04116">
    <property type="entry name" value="FA_hydroxylase"/>
    <property type="match status" value="1"/>
</dbReference>